<dbReference type="AlphaFoldDB" id="A0A5T0LAI0"/>
<proteinExistence type="predicted"/>
<protein>
    <submittedName>
        <fullName evidence="3">Uncharacterized protein</fullName>
    </submittedName>
</protein>
<feature type="transmembrane region" description="Helical" evidence="1">
    <location>
        <begin position="110"/>
        <end position="133"/>
    </location>
</feature>
<name>A0A5T0LAI0_CAMJU</name>
<comment type="caution">
    <text evidence="3">The sequence shown here is derived from an EMBL/GenBank/DDBJ whole genome shotgun (WGS) entry which is preliminary data.</text>
</comment>
<organism evidence="3">
    <name type="scientific">Campylobacter jejuni</name>
    <dbReference type="NCBI Taxonomy" id="197"/>
    <lineage>
        <taxon>Bacteria</taxon>
        <taxon>Pseudomonadati</taxon>
        <taxon>Campylobacterota</taxon>
        <taxon>Epsilonproteobacteria</taxon>
        <taxon>Campylobacterales</taxon>
        <taxon>Campylobacteraceae</taxon>
        <taxon>Campylobacter</taxon>
    </lineage>
</organism>
<reference evidence="3" key="1">
    <citation type="submission" date="2018-05" db="EMBL/GenBank/DDBJ databases">
        <authorList>
            <consortium name="PulseNet: The National Subtyping Network for Foodborne Disease Surveillance"/>
            <person name="Tarr C.L."/>
            <person name="Trees E."/>
            <person name="Katz L.S."/>
            <person name="Carleton-Romer H.A."/>
            <person name="Stroika S."/>
            <person name="Kucerova Z."/>
            <person name="Roache K.F."/>
            <person name="Sabol A.L."/>
            <person name="Besser J."/>
            <person name="Gerner-Smidt P."/>
        </authorList>
    </citation>
    <scope>NUCLEOTIDE SEQUENCE</scope>
    <source>
        <strain evidence="2">2009D7493</strain>
        <strain evidence="3">2009D7494</strain>
    </source>
</reference>
<dbReference type="EMBL" id="AACCVU010000015">
    <property type="protein sequence ID" value="EAK0395494.1"/>
    <property type="molecule type" value="Genomic_DNA"/>
</dbReference>
<evidence type="ECO:0000256" key="1">
    <source>
        <dbReference type="SAM" id="Phobius"/>
    </source>
</evidence>
<sequence length="154" mass="18358">MEKEKIIIEELKMIQDIIKRMADNSFKLKNWCLTVVVVTMLFQQGVDNLIPIIPLFSFWFLDSYYLYIEREFRDLYNIKVRQFNNSANLKQSMQSHFIFEIDGKFTLKKLFIVGFSKTILYFYGVILILILLVKYKKNVFNFVDNLIISIGTIN</sequence>
<feature type="non-terminal residue" evidence="3">
    <location>
        <position position="154"/>
    </location>
</feature>
<keyword evidence="1" id="KW-0472">Membrane</keyword>
<dbReference type="EMBL" id="AACCUL010000015">
    <property type="protein sequence ID" value="EAK0334878.1"/>
    <property type="molecule type" value="Genomic_DNA"/>
</dbReference>
<feature type="transmembrane region" description="Helical" evidence="1">
    <location>
        <begin position="28"/>
        <end position="46"/>
    </location>
</feature>
<evidence type="ECO:0000313" key="3">
    <source>
        <dbReference type="EMBL" id="EAK0395494.1"/>
    </source>
</evidence>
<keyword evidence="1" id="KW-1133">Transmembrane helix</keyword>
<accession>A0A5T0LAI0</accession>
<gene>
    <name evidence="2" type="ORF">YO11_08155</name>
    <name evidence="3" type="ORF">YP41_08085</name>
</gene>
<evidence type="ECO:0000313" key="2">
    <source>
        <dbReference type="EMBL" id="EAK0334878.1"/>
    </source>
</evidence>
<keyword evidence="1" id="KW-0812">Transmembrane</keyword>